<proteinExistence type="predicted"/>
<gene>
    <name evidence="1" type="ORF">M124_2878</name>
</gene>
<evidence type="ECO:0000313" key="1">
    <source>
        <dbReference type="EMBL" id="EXY73364.1"/>
    </source>
</evidence>
<evidence type="ECO:0000313" key="2">
    <source>
        <dbReference type="Proteomes" id="UP000020529"/>
    </source>
</evidence>
<comment type="caution">
    <text evidence="1">The sequence shown here is derived from an EMBL/GenBank/DDBJ whole genome shotgun (WGS) entry which is preliminary data.</text>
</comment>
<organism evidence="1 2">
    <name type="scientific">Bacteroides fragilis str. 3988T(B)14</name>
    <dbReference type="NCBI Taxonomy" id="1339315"/>
    <lineage>
        <taxon>Bacteria</taxon>
        <taxon>Pseudomonadati</taxon>
        <taxon>Bacteroidota</taxon>
        <taxon>Bacteroidia</taxon>
        <taxon>Bacteroidales</taxon>
        <taxon>Bacteroidaceae</taxon>
        <taxon>Bacteroides</taxon>
    </lineage>
</organism>
<sequence>MNKMGLTLIYLWLVSLCSCQQELIEYEKGDVKVCIEQGEQWLHDFPLFLGINKKNSPQIAVWLEDTQGNYLSTVYVTHKIATQSWQASGGNRRKEALPHWCYSRGIKYDDGLYLPTKKEPLTDGISGATPHGSFDIKLSPTTALKKFVVKIEINHSTDFNEAFPKLAKEGETNYSGGKEGSGQPAIVYTANIDLLSGEKSFEANLIGHSSPDGSSGEINKDTSGLTTALHIVKCITVTIQ</sequence>
<protein>
    <recommendedName>
        <fullName evidence="3">Lipoprotein</fullName>
    </recommendedName>
</protein>
<reference evidence="1 2" key="1">
    <citation type="submission" date="2014-02" db="EMBL/GenBank/DDBJ databases">
        <authorList>
            <person name="Sears C."/>
            <person name="Carroll K."/>
            <person name="Sack B.R."/>
            <person name="Qadri F."/>
            <person name="Myers L.L."/>
            <person name="Chung G.-T."/>
            <person name="Escheverria P."/>
            <person name="Fraser C.M."/>
            <person name="Sadzewicz L."/>
            <person name="Shefchek K.A."/>
            <person name="Tallon L."/>
            <person name="Das S.P."/>
            <person name="Daugherty S."/>
            <person name="Mongodin E.F."/>
        </authorList>
    </citation>
    <scope>NUCLEOTIDE SEQUENCE [LARGE SCALE GENOMIC DNA]</scope>
    <source>
        <strain evidence="2">3988T(B)14</strain>
    </source>
</reference>
<dbReference type="EMBL" id="JGCY01000365">
    <property type="protein sequence ID" value="EXY73364.1"/>
    <property type="molecule type" value="Genomic_DNA"/>
</dbReference>
<name>A0A015SMC8_BACFG</name>
<dbReference type="RefSeq" id="WP_022347791.1">
    <property type="nucleotide sequence ID" value="NZ_JGCY01000365.1"/>
</dbReference>
<dbReference type="PROSITE" id="PS51257">
    <property type="entry name" value="PROKAR_LIPOPROTEIN"/>
    <property type="match status" value="1"/>
</dbReference>
<dbReference type="PATRIC" id="fig|1339315.3.peg.3561"/>
<evidence type="ECO:0008006" key="3">
    <source>
        <dbReference type="Google" id="ProtNLM"/>
    </source>
</evidence>
<dbReference type="AlphaFoldDB" id="A0A015SMC8"/>
<accession>A0A015SMC8</accession>
<dbReference type="Proteomes" id="UP000020529">
    <property type="component" value="Unassembled WGS sequence"/>
</dbReference>